<sequence length="299" mass="29336">MGPPRMALAAAAAAAAAGGGGGAGPAGLTLAAELVPGVECARCPLASALGSLQPLLRRLAALLAAPQPLPDLDLDLELGRLRRLAAVVAEALAAEAMGGGGGAAASRRDEVGAGVMEAEAAALELRPVRAAALRRNWVTRPPPVLVLQLQRTVWDHVSGTTGKDGRHVAFPAVLPASELAAALGSPAPEAAGREGDAVPAAVTGLGRQSGTSSASSPPPPYVLVAVAVHYGGADSGHYLVYRRVPAAAAAAVPSAPVAAASASHSGSSDTTLDSSPSRYSGTCGGTSVAILVRKCGGAF</sequence>
<dbReference type="InterPro" id="IPR018200">
    <property type="entry name" value="USP_CS"/>
</dbReference>
<dbReference type="InterPro" id="IPR050164">
    <property type="entry name" value="Peptidase_C19"/>
</dbReference>
<comment type="similarity">
    <text evidence="2">Belongs to the peptidase C19 family.</text>
</comment>
<dbReference type="Pfam" id="PF00443">
    <property type="entry name" value="UCH"/>
    <property type="match status" value="1"/>
</dbReference>
<evidence type="ECO:0000313" key="10">
    <source>
        <dbReference type="EMBL" id="KAG2487083.1"/>
    </source>
</evidence>
<feature type="region of interest" description="Disordered" evidence="8">
    <location>
        <begin position="260"/>
        <end position="280"/>
    </location>
</feature>
<evidence type="ECO:0000256" key="6">
    <source>
        <dbReference type="ARBA" id="ARBA00022801"/>
    </source>
</evidence>
<dbReference type="GO" id="GO:0006508">
    <property type="term" value="P:proteolysis"/>
    <property type="evidence" value="ECO:0007669"/>
    <property type="project" value="UniProtKB-KW"/>
</dbReference>
<dbReference type="GO" id="GO:0016579">
    <property type="term" value="P:protein deubiquitination"/>
    <property type="evidence" value="ECO:0007669"/>
    <property type="project" value="InterPro"/>
</dbReference>
<keyword evidence="7" id="KW-0788">Thiol protease</keyword>
<dbReference type="InterPro" id="IPR001394">
    <property type="entry name" value="Peptidase_C19_UCH"/>
</dbReference>
<keyword evidence="5" id="KW-0833">Ubl conjugation pathway</keyword>
<gene>
    <name evidence="10" type="ORF">HYH03_014328</name>
</gene>
<dbReference type="OrthoDB" id="2020758at2759"/>
<dbReference type="EC" id="3.4.19.12" evidence="3"/>
<feature type="domain" description="Peptidase C19 ubiquitin carboxyl-terminal hydrolase" evidence="9">
    <location>
        <begin position="135"/>
        <end position="243"/>
    </location>
</feature>
<evidence type="ECO:0000313" key="11">
    <source>
        <dbReference type="Proteomes" id="UP000612055"/>
    </source>
</evidence>
<dbReference type="AlphaFoldDB" id="A0A835XN19"/>
<proteinExistence type="inferred from homology"/>
<dbReference type="Proteomes" id="UP000612055">
    <property type="component" value="Unassembled WGS sequence"/>
</dbReference>
<dbReference type="PANTHER" id="PTHR24006">
    <property type="entry name" value="UBIQUITIN CARBOXYL-TERMINAL HYDROLASE"/>
    <property type="match status" value="1"/>
</dbReference>
<dbReference type="PANTHER" id="PTHR24006:SF888">
    <property type="entry name" value="UBIQUITIN CARBOXYL-TERMINAL HYDROLASE 30"/>
    <property type="match status" value="1"/>
</dbReference>
<keyword evidence="11" id="KW-1185">Reference proteome</keyword>
<keyword evidence="6" id="KW-0378">Hydrolase</keyword>
<name>A0A835XN19_9CHLO</name>
<dbReference type="GO" id="GO:0005829">
    <property type="term" value="C:cytosol"/>
    <property type="evidence" value="ECO:0007669"/>
    <property type="project" value="TreeGrafter"/>
</dbReference>
<comment type="caution">
    <text evidence="10">The sequence shown here is derived from an EMBL/GenBank/DDBJ whole genome shotgun (WGS) entry which is preliminary data.</text>
</comment>
<evidence type="ECO:0000256" key="4">
    <source>
        <dbReference type="ARBA" id="ARBA00022670"/>
    </source>
</evidence>
<feature type="compositionally biased region" description="Polar residues" evidence="8">
    <location>
        <begin position="264"/>
        <end position="280"/>
    </location>
</feature>
<evidence type="ECO:0000259" key="9">
    <source>
        <dbReference type="Pfam" id="PF00443"/>
    </source>
</evidence>
<dbReference type="Gene3D" id="3.90.70.10">
    <property type="entry name" value="Cysteine proteinases"/>
    <property type="match status" value="1"/>
</dbReference>
<dbReference type="EMBL" id="JAEHOE010000102">
    <property type="protein sequence ID" value="KAG2487083.1"/>
    <property type="molecule type" value="Genomic_DNA"/>
</dbReference>
<evidence type="ECO:0000256" key="8">
    <source>
        <dbReference type="SAM" id="MobiDB-lite"/>
    </source>
</evidence>
<dbReference type="InterPro" id="IPR038765">
    <property type="entry name" value="Papain-like_cys_pep_sf"/>
</dbReference>
<dbReference type="PROSITE" id="PS00973">
    <property type="entry name" value="USP_2"/>
    <property type="match status" value="1"/>
</dbReference>
<evidence type="ECO:0000256" key="2">
    <source>
        <dbReference type="ARBA" id="ARBA00009085"/>
    </source>
</evidence>
<evidence type="ECO:0000256" key="7">
    <source>
        <dbReference type="ARBA" id="ARBA00022807"/>
    </source>
</evidence>
<organism evidence="10 11">
    <name type="scientific">Edaphochlamys debaryana</name>
    <dbReference type="NCBI Taxonomy" id="47281"/>
    <lineage>
        <taxon>Eukaryota</taxon>
        <taxon>Viridiplantae</taxon>
        <taxon>Chlorophyta</taxon>
        <taxon>core chlorophytes</taxon>
        <taxon>Chlorophyceae</taxon>
        <taxon>CS clade</taxon>
        <taxon>Chlamydomonadales</taxon>
        <taxon>Chlamydomonadales incertae sedis</taxon>
        <taxon>Edaphochlamys</taxon>
    </lineage>
</organism>
<protein>
    <recommendedName>
        <fullName evidence="3">ubiquitinyl hydrolase 1</fullName>
        <ecNumber evidence="3">3.4.19.12</ecNumber>
    </recommendedName>
</protein>
<evidence type="ECO:0000256" key="3">
    <source>
        <dbReference type="ARBA" id="ARBA00012759"/>
    </source>
</evidence>
<evidence type="ECO:0000256" key="5">
    <source>
        <dbReference type="ARBA" id="ARBA00022786"/>
    </source>
</evidence>
<dbReference type="GO" id="GO:0004843">
    <property type="term" value="F:cysteine-type deubiquitinase activity"/>
    <property type="evidence" value="ECO:0007669"/>
    <property type="project" value="UniProtKB-EC"/>
</dbReference>
<accession>A0A835XN19</accession>
<comment type="catalytic activity">
    <reaction evidence="1">
        <text>Thiol-dependent hydrolysis of ester, thioester, amide, peptide and isopeptide bonds formed by the C-terminal Gly of ubiquitin (a 76-residue protein attached to proteins as an intracellular targeting signal).</text>
        <dbReference type="EC" id="3.4.19.12"/>
    </reaction>
</comment>
<keyword evidence="4" id="KW-0645">Protease</keyword>
<reference evidence="10" key="1">
    <citation type="journal article" date="2020" name="bioRxiv">
        <title>Comparative genomics of Chlamydomonas.</title>
        <authorList>
            <person name="Craig R.J."/>
            <person name="Hasan A.R."/>
            <person name="Ness R.W."/>
            <person name="Keightley P.D."/>
        </authorList>
    </citation>
    <scope>NUCLEOTIDE SEQUENCE</scope>
    <source>
        <strain evidence="10">CCAP 11/70</strain>
    </source>
</reference>
<dbReference type="GO" id="GO:0005634">
    <property type="term" value="C:nucleus"/>
    <property type="evidence" value="ECO:0007669"/>
    <property type="project" value="TreeGrafter"/>
</dbReference>
<dbReference type="SUPFAM" id="SSF54001">
    <property type="entry name" value="Cysteine proteinases"/>
    <property type="match status" value="1"/>
</dbReference>
<evidence type="ECO:0000256" key="1">
    <source>
        <dbReference type="ARBA" id="ARBA00000707"/>
    </source>
</evidence>